<evidence type="ECO:0000259" key="4">
    <source>
        <dbReference type="PROSITE" id="PS01124"/>
    </source>
</evidence>
<dbReference type="InterPro" id="IPR037923">
    <property type="entry name" value="HTH-like"/>
</dbReference>
<comment type="caution">
    <text evidence="5">The sequence shown here is derived from an EMBL/GenBank/DDBJ whole genome shotgun (WGS) entry which is preliminary data.</text>
</comment>
<organism evidence="5 6">
    <name type="scientific">Pedobacter vanadiisoli</name>
    <dbReference type="NCBI Taxonomy" id="1761975"/>
    <lineage>
        <taxon>Bacteria</taxon>
        <taxon>Pseudomonadati</taxon>
        <taxon>Bacteroidota</taxon>
        <taxon>Sphingobacteriia</taxon>
        <taxon>Sphingobacteriales</taxon>
        <taxon>Sphingobacteriaceae</taxon>
        <taxon>Pedobacter</taxon>
    </lineage>
</organism>
<evidence type="ECO:0000256" key="1">
    <source>
        <dbReference type="ARBA" id="ARBA00023015"/>
    </source>
</evidence>
<sequence length="294" mass="35082">MKSKYLYRPFELHVSDMEHWQERPLVYQFFEIVQIIEGEGTRIVNENKFSYHKGSIFLFTPLDCRGFESRTPTRFCSIRFSEVFLEKYKNKQEKEQIVKWLKQLENIFTHHNRFKALLIRDDEDCDMVSMLIKNMTEEYHKKPSYYEENLQHFVTLILNILSRNVLPEPSITSHIKFEEPLINKMLVHIHQHIHCPQKLKIKHLAEQFHLSASYIGEYFKKITGDSLHCYIMQYKMNLIEQRLIHSEHTIEQIADELGFSDTSHLSRQFKKEKGMTPAGFRKRNIVGGISLIKS</sequence>
<keyword evidence="3" id="KW-0804">Transcription</keyword>
<dbReference type="InterPro" id="IPR018062">
    <property type="entry name" value="HTH_AraC-typ_CS"/>
</dbReference>
<dbReference type="EMBL" id="JBHULL010000011">
    <property type="protein sequence ID" value="MFD2583786.1"/>
    <property type="molecule type" value="Genomic_DNA"/>
</dbReference>
<dbReference type="InterPro" id="IPR018060">
    <property type="entry name" value="HTH_AraC"/>
</dbReference>
<dbReference type="PROSITE" id="PS00041">
    <property type="entry name" value="HTH_ARAC_FAMILY_1"/>
    <property type="match status" value="1"/>
</dbReference>
<dbReference type="SUPFAM" id="SSF46689">
    <property type="entry name" value="Homeodomain-like"/>
    <property type="match status" value="1"/>
</dbReference>
<dbReference type="Proteomes" id="UP001597461">
    <property type="component" value="Unassembled WGS sequence"/>
</dbReference>
<dbReference type="SUPFAM" id="SSF51215">
    <property type="entry name" value="Regulatory protein AraC"/>
    <property type="match status" value="1"/>
</dbReference>
<dbReference type="RefSeq" id="WP_379080210.1">
    <property type="nucleotide sequence ID" value="NZ_JBHULL010000011.1"/>
</dbReference>
<keyword evidence="2" id="KW-0238">DNA-binding</keyword>
<dbReference type="PANTHER" id="PTHR43280">
    <property type="entry name" value="ARAC-FAMILY TRANSCRIPTIONAL REGULATOR"/>
    <property type="match status" value="1"/>
</dbReference>
<accession>A0ABW5MNC1</accession>
<dbReference type="SMART" id="SM00342">
    <property type="entry name" value="HTH_ARAC"/>
    <property type="match status" value="1"/>
</dbReference>
<evidence type="ECO:0000313" key="6">
    <source>
        <dbReference type="Proteomes" id="UP001597461"/>
    </source>
</evidence>
<dbReference type="PROSITE" id="PS01124">
    <property type="entry name" value="HTH_ARAC_FAMILY_2"/>
    <property type="match status" value="1"/>
</dbReference>
<dbReference type="InterPro" id="IPR009057">
    <property type="entry name" value="Homeodomain-like_sf"/>
</dbReference>
<reference evidence="6" key="1">
    <citation type="journal article" date="2019" name="Int. J. Syst. Evol. Microbiol.">
        <title>The Global Catalogue of Microorganisms (GCM) 10K type strain sequencing project: providing services to taxonomists for standard genome sequencing and annotation.</title>
        <authorList>
            <consortium name="The Broad Institute Genomics Platform"/>
            <consortium name="The Broad Institute Genome Sequencing Center for Infectious Disease"/>
            <person name="Wu L."/>
            <person name="Ma J."/>
        </authorList>
    </citation>
    <scope>NUCLEOTIDE SEQUENCE [LARGE SCALE GENOMIC DNA]</scope>
    <source>
        <strain evidence="6">KCTC 42866</strain>
    </source>
</reference>
<evidence type="ECO:0000256" key="3">
    <source>
        <dbReference type="ARBA" id="ARBA00023163"/>
    </source>
</evidence>
<dbReference type="Pfam" id="PF12833">
    <property type="entry name" value="HTH_18"/>
    <property type="match status" value="1"/>
</dbReference>
<dbReference type="Gene3D" id="1.10.10.60">
    <property type="entry name" value="Homeodomain-like"/>
    <property type="match status" value="2"/>
</dbReference>
<feature type="domain" description="HTH araC/xylS-type" evidence="4">
    <location>
        <begin position="183"/>
        <end position="283"/>
    </location>
</feature>
<gene>
    <name evidence="5" type="ORF">ACFSR6_14900</name>
</gene>
<dbReference type="PANTHER" id="PTHR43280:SF2">
    <property type="entry name" value="HTH-TYPE TRANSCRIPTIONAL REGULATOR EXSA"/>
    <property type="match status" value="1"/>
</dbReference>
<evidence type="ECO:0000313" key="5">
    <source>
        <dbReference type="EMBL" id="MFD2583786.1"/>
    </source>
</evidence>
<name>A0ABW5MNC1_9SPHI</name>
<evidence type="ECO:0000256" key="2">
    <source>
        <dbReference type="ARBA" id="ARBA00023125"/>
    </source>
</evidence>
<proteinExistence type="predicted"/>
<keyword evidence="6" id="KW-1185">Reference proteome</keyword>
<protein>
    <submittedName>
        <fullName evidence="5">Helix-turn-helix domain-containing protein</fullName>
    </submittedName>
</protein>
<keyword evidence="1" id="KW-0805">Transcription regulation</keyword>